<protein>
    <submittedName>
        <fullName evidence="2">Uncharacterized protein</fullName>
    </submittedName>
</protein>
<sequence length="142" mass="14897">MPTVKVPTKGEIMSDNIQDENAVTEGVTSEGGVWGVGDPKDEEALAKQTVANDAVAGEPVEPVEQDAAFLDVDEADVETSDTAADDEDDSENDQHLFSNPHGEVQPGTDNEDTTVSQLTDALDSDALASSNPPEPDVTGSER</sequence>
<keyword evidence="3" id="KW-1185">Reference proteome</keyword>
<evidence type="ECO:0000313" key="2">
    <source>
        <dbReference type="EMBL" id="SFN80850.1"/>
    </source>
</evidence>
<accession>A0A1I5C1C0</accession>
<organism evidence="2 3">
    <name type="scientific">Mycetocola miduiensis</name>
    <dbReference type="NCBI Taxonomy" id="995034"/>
    <lineage>
        <taxon>Bacteria</taxon>
        <taxon>Bacillati</taxon>
        <taxon>Actinomycetota</taxon>
        <taxon>Actinomycetes</taxon>
        <taxon>Micrococcales</taxon>
        <taxon>Microbacteriaceae</taxon>
        <taxon>Mycetocola</taxon>
    </lineage>
</organism>
<name>A0A1I5C1C0_9MICO</name>
<feature type="compositionally biased region" description="Acidic residues" evidence="1">
    <location>
        <begin position="71"/>
        <end position="91"/>
    </location>
</feature>
<gene>
    <name evidence="2" type="ORF">SAMN05216219_2145</name>
</gene>
<evidence type="ECO:0000313" key="3">
    <source>
        <dbReference type="Proteomes" id="UP000198867"/>
    </source>
</evidence>
<reference evidence="3" key="1">
    <citation type="submission" date="2016-10" db="EMBL/GenBank/DDBJ databases">
        <authorList>
            <person name="Varghese N."/>
            <person name="Submissions S."/>
        </authorList>
    </citation>
    <scope>NUCLEOTIDE SEQUENCE [LARGE SCALE GENOMIC DNA]</scope>
    <source>
        <strain evidence="3">CGMCC 1.11101</strain>
    </source>
</reference>
<dbReference type="AlphaFoldDB" id="A0A1I5C1C0"/>
<proteinExistence type="predicted"/>
<dbReference type="EMBL" id="FOVM01000006">
    <property type="protein sequence ID" value="SFN80850.1"/>
    <property type="molecule type" value="Genomic_DNA"/>
</dbReference>
<feature type="region of interest" description="Disordered" evidence="1">
    <location>
        <begin position="68"/>
        <end position="142"/>
    </location>
</feature>
<evidence type="ECO:0000256" key="1">
    <source>
        <dbReference type="SAM" id="MobiDB-lite"/>
    </source>
</evidence>
<dbReference type="STRING" id="995034.SAMN05216219_2145"/>
<dbReference type="Proteomes" id="UP000198867">
    <property type="component" value="Unassembled WGS sequence"/>
</dbReference>